<dbReference type="EMBL" id="NBAG03000372">
    <property type="protein sequence ID" value="PNI33608.1"/>
    <property type="molecule type" value="Genomic_DNA"/>
</dbReference>
<dbReference type="InterPro" id="IPR036857">
    <property type="entry name" value="Thyroglobulin_1_sf"/>
</dbReference>
<protein>
    <submittedName>
        <fullName evidence="2">TG isoform 20</fullName>
    </submittedName>
</protein>
<evidence type="ECO:0000313" key="2">
    <source>
        <dbReference type="EMBL" id="PNI33608.1"/>
    </source>
</evidence>
<proteinExistence type="predicted"/>
<organism evidence="2 3">
    <name type="scientific">Pan troglodytes</name>
    <name type="common">Chimpanzee</name>
    <dbReference type="NCBI Taxonomy" id="9598"/>
    <lineage>
        <taxon>Eukaryota</taxon>
        <taxon>Metazoa</taxon>
        <taxon>Chordata</taxon>
        <taxon>Craniata</taxon>
        <taxon>Vertebrata</taxon>
        <taxon>Euteleostomi</taxon>
        <taxon>Mammalia</taxon>
        <taxon>Eutheria</taxon>
        <taxon>Euarchontoglires</taxon>
        <taxon>Primates</taxon>
        <taxon>Haplorrhini</taxon>
        <taxon>Catarrhini</taxon>
        <taxon>Hominidae</taxon>
        <taxon>Pan</taxon>
    </lineage>
</organism>
<keyword evidence="1" id="KW-0732">Signal</keyword>
<feature type="chain" id="PRO_5014390539" evidence="1">
    <location>
        <begin position="20"/>
        <end position="59"/>
    </location>
</feature>
<evidence type="ECO:0000256" key="1">
    <source>
        <dbReference type="SAM" id="SignalP"/>
    </source>
</evidence>
<name>A0A2J8KF08_PANTR</name>
<dbReference type="SMR" id="A0A2J8KF08"/>
<gene>
    <name evidence="2" type="ORF">CK820_G0039239</name>
</gene>
<feature type="signal peptide" evidence="1">
    <location>
        <begin position="1"/>
        <end position="19"/>
    </location>
</feature>
<accession>A0A2J8KF08</accession>
<dbReference type="SUPFAM" id="SSF57610">
    <property type="entry name" value="Thyroglobulin type-1 domain"/>
    <property type="match status" value="1"/>
</dbReference>
<dbReference type="AlphaFoldDB" id="A0A2J8KF08"/>
<evidence type="ECO:0000313" key="3">
    <source>
        <dbReference type="Proteomes" id="UP000236370"/>
    </source>
</evidence>
<dbReference type="Proteomes" id="UP000236370">
    <property type="component" value="Unassembled WGS sequence"/>
</dbReference>
<comment type="caution">
    <text evidence="2">The sequence shown here is derived from an EMBL/GenBank/DDBJ whole genome shotgun (WGS) entry which is preliminary data.</text>
</comment>
<reference evidence="2 3" key="1">
    <citation type="submission" date="2017-12" db="EMBL/GenBank/DDBJ databases">
        <title>High-resolution comparative analysis of great ape genomes.</title>
        <authorList>
            <person name="Pollen A."/>
            <person name="Hastie A."/>
            <person name="Hormozdiari F."/>
            <person name="Dougherty M."/>
            <person name="Liu R."/>
            <person name="Chaisson M."/>
            <person name="Hoppe E."/>
            <person name="Hill C."/>
            <person name="Pang A."/>
            <person name="Hillier L."/>
            <person name="Baker C."/>
            <person name="Armstrong J."/>
            <person name="Shendure J."/>
            <person name="Paten B."/>
            <person name="Wilson R."/>
            <person name="Chao H."/>
            <person name="Schneider V."/>
            <person name="Ventura M."/>
            <person name="Kronenberg Z."/>
            <person name="Murali S."/>
            <person name="Gordon D."/>
            <person name="Cantsilieris S."/>
            <person name="Munson K."/>
            <person name="Nelson B."/>
            <person name="Raja A."/>
            <person name="Underwood J."/>
            <person name="Diekhans M."/>
            <person name="Fiddes I."/>
            <person name="Haussler D."/>
            <person name="Eichler E."/>
        </authorList>
    </citation>
    <scope>NUCLEOTIDE SEQUENCE [LARGE SCALE GENOMIC DNA]</scope>
    <source>
        <strain evidence="2">Yerkes chimp pedigree #C0471</strain>
    </source>
</reference>
<sequence length="59" mass="6712">MALVLEIFTLLASICWVSANIFEYQVDAQPLRPCELQRETAFLKQADYVPQCAEDGSFQ</sequence>